<dbReference type="eggNOG" id="arCOG01744">
    <property type="taxonomic scope" value="Archaea"/>
</dbReference>
<keyword evidence="1" id="KW-1133">Transmembrane helix</keyword>
<dbReference type="Pfam" id="PF04307">
    <property type="entry name" value="YdjM"/>
    <property type="match status" value="1"/>
</dbReference>
<keyword evidence="1" id="KW-0812">Transmembrane</keyword>
<evidence type="ECO:0000313" key="3">
    <source>
        <dbReference type="EMBL" id="SHK54117.1"/>
    </source>
</evidence>
<evidence type="ECO:0000313" key="2">
    <source>
        <dbReference type="EMBL" id="EFW93418.1"/>
    </source>
</evidence>
<gene>
    <name evidence="3" type="ORF">SAMN05444342_1607</name>
    <name evidence="2" type="ORF">ZOD2009_06122</name>
</gene>
<feature type="transmembrane region" description="Helical" evidence="1">
    <location>
        <begin position="131"/>
        <end position="151"/>
    </location>
</feature>
<protein>
    <submittedName>
        <fullName evidence="3">Inner membrane protein</fullName>
    </submittedName>
    <submittedName>
        <fullName evidence="2">Membrane-bound metal-dependent hydrolase</fullName>
    </submittedName>
</protein>
<sequence>MYQPGHCGVALALYAPICCVLVAAGSPTFALLGGGVTVALTMIPDLDTRTNRLRHRGATHTVAFAGAVGVLSALVGGIFGGTTVAEFGLLVGTLSIVSHLLADVITPMGVRPFWPLSERTFTLDIVPASDFRANVLLFVLGVSAAGGAWTLGHLLR</sequence>
<dbReference type="InterPro" id="IPR007404">
    <property type="entry name" value="YdjM-like"/>
</dbReference>
<organism evidence="2 4">
    <name type="scientific">Haladaptatus paucihalophilus DX253</name>
    <dbReference type="NCBI Taxonomy" id="797209"/>
    <lineage>
        <taxon>Archaea</taxon>
        <taxon>Methanobacteriati</taxon>
        <taxon>Methanobacteriota</taxon>
        <taxon>Stenosarchaea group</taxon>
        <taxon>Halobacteria</taxon>
        <taxon>Halobacteriales</taxon>
        <taxon>Haladaptataceae</taxon>
        <taxon>Haladaptatus</taxon>
    </lineage>
</organism>
<dbReference type="EMBL" id="FRAN01000002">
    <property type="protein sequence ID" value="SHK54117.1"/>
    <property type="molecule type" value="Genomic_DNA"/>
</dbReference>
<reference evidence="3" key="3">
    <citation type="submission" date="2016-11" db="EMBL/GenBank/DDBJ databases">
        <authorList>
            <person name="Jaros S."/>
            <person name="Januszkiewicz K."/>
            <person name="Wedrychowicz H."/>
        </authorList>
    </citation>
    <scope>NUCLEOTIDE SEQUENCE [LARGE SCALE GENOMIC DNA]</scope>
    <source>
        <strain evidence="3">DX253</strain>
    </source>
</reference>
<feature type="transmembrane region" description="Helical" evidence="1">
    <location>
        <begin position="87"/>
        <end position="110"/>
    </location>
</feature>
<accession>E7QR04</accession>
<dbReference type="RefSeq" id="WP_007977999.1">
    <property type="nucleotide sequence ID" value="NZ_AEMG01000004.1"/>
</dbReference>
<evidence type="ECO:0000313" key="4">
    <source>
        <dbReference type="Proteomes" id="UP000003751"/>
    </source>
</evidence>
<dbReference type="Proteomes" id="UP000003751">
    <property type="component" value="Unassembled WGS sequence"/>
</dbReference>
<proteinExistence type="predicted"/>
<feature type="transmembrane region" description="Helical" evidence="1">
    <location>
        <begin position="61"/>
        <end position="81"/>
    </location>
</feature>
<keyword evidence="2" id="KW-0378">Hydrolase</keyword>
<feature type="transmembrane region" description="Helical" evidence="1">
    <location>
        <begin position="12"/>
        <end position="40"/>
    </location>
</feature>
<evidence type="ECO:0000256" key="1">
    <source>
        <dbReference type="SAM" id="Phobius"/>
    </source>
</evidence>
<keyword evidence="5" id="KW-1185">Reference proteome</keyword>
<dbReference type="Proteomes" id="UP000184203">
    <property type="component" value="Unassembled WGS sequence"/>
</dbReference>
<dbReference type="PATRIC" id="fig|797209.4.peg.1219"/>
<keyword evidence="1" id="KW-0472">Membrane</keyword>
<dbReference type="OrthoDB" id="118042at2157"/>
<dbReference type="EMBL" id="AEMG01000004">
    <property type="protein sequence ID" value="EFW93418.1"/>
    <property type="molecule type" value="Genomic_DNA"/>
</dbReference>
<reference evidence="5" key="2">
    <citation type="submission" date="2016-11" db="EMBL/GenBank/DDBJ databases">
        <authorList>
            <person name="Varghese N."/>
            <person name="Submissions S."/>
        </authorList>
    </citation>
    <scope>NUCLEOTIDE SEQUENCE [LARGE SCALE GENOMIC DNA]</scope>
    <source>
        <strain evidence="5">DX253</strain>
    </source>
</reference>
<reference evidence="2 4" key="1">
    <citation type="journal article" date="2014" name="ISME J.">
        <title>Trehalose/2-sulfotrehalose biosynthesis and glycine-betaine uptake are widely spread mechanisms for osmoadaptation in the Halobacteriales.</title>
        <authorList>
            <person name="Youssef N.H."/>
            <person name="Savage-Ashlock K.N."/>
            <person name="McCully A.L."/>
            <person name="Luedtke B."/>
            <person name="Shaw E.I."/>
            <person name="Hoff W.D."/>
            <person name="Elshahed M.S."/>
        </authorList>
    </citation>
    <scope>NUCLEOTIDE SEQUENCE [LARGE SCALE GENOMIC DNA]</scope>
    <source>
        <strain evidence="2 4">DX253</strain>
    </source>
</reference>
<dbReference type="GO" id="GO:0016787">
    <property type="term" value="F:hydrolase activity"/>
    <property type="evidence" value="ECO:0007669"/>
    <property type="project" value="UniProtKB-KW"/>
</dbReference>
<name>E7QR04_HALPU</name>
<evidence type="ECO:0000313" key="5">
    <source>
        <dbReference type="Proteomes" id="UP000184203"/>
    </source>
</evidence>
<dbReference type="AlphaFoldDB" id="E7QR04"/>